<protein>
    <recommendedName>
        <fullName evidence="2">Pyridinium-3,5-bisthiocarboxylic acid mononucleotide nickel insertion protein</fullName>
        <shortName evidence="2">P2TMN nickel insertion protein</shortName>
        <ecNumber evidence="2">4.99.1.12</ecNumber>
    </recommendedName>
    <alternativeName>
        <fullName evidence="2">Nickel-pincer cofactor biosynthesis protein LarC</fullName>
    </alternativeName>
</protein>
<proteinExistence type="inferred from homology"/>
<dbReference type="HAMAP" id="MF_01074">
    <property type="entry name" value="LarC"/>
    <property type="match status" value="1"/>
</dbReference>
<keyword evidence="1 2" id="KW-0533">Nickel</keyword>
<keyword evidence="2 4" id="KW-0456">Lyase</keyword>
<evidence type="ECO:0000313" key="4">
    <source>
        <dbReference type="EMBL" id="XBW07238.1"/>
    </source>
</evidence>
<evidence type="ECO:0000256" key="3">
    <source>
        <dbReference type="SAM" id="MobiDB-lite"/>
    </source>
</evidence>
<gene>
    <name evidence="2 4" type="primary">larC</name>
    <name evidence="4" type="ORF">SAC06_06190</name>
</gene>
<dbReference type="PANTHER" id="PTHR36566:SF1">
    <property type="entry name" value="PYRIDINIUM-3,5-BISTHIOCARBOXYLIC ACID MONONUCLEOTIDE NICKEL INSERTION PROTEIN"/>
    <property type="match status" value="1"/>
</dbReference>
<dbReference type="GO" id="GO:0016829">
    <property type="term" value="F:lyase activity"/>
    <property type="evidence" value="ECO:0007669"/>
    <property type="project" value="UniProtKB-UniRule"/>
</dbReference>
<comment type="catalytic activity">
    <reaction evidence="2">
        <text>Ni(II)-pyridinium-3,5-bisthiocarboxylate mononucleotide = pyridinium-3,5-bisthiocarboxylate mononucleotide + Ni(2+)</text>
        <dbReference type="Rhea" id="RHEA:54784"/>
        <dbReference type="ChEBI" id="CHEBI:49786"/>
        <dbReference type="ChEBI" id="CHEBI:137372"/>
        <dbReference type="ChEBI" id="CHEBI:137373"/>
        <dbReference type="EC" id="4.99.1.12"/>
    </reaction>
</comment>
<dbReference type="EMBL" id="CP138335">
    <property type="protein sequence ID" value="XBW07238.1"/>
    <property type="molecule type" value="Genomic_DNA"/>
</dbReference>
<dbReference type="Gene3D" id="3.30.70.1380">
    <property type="entry name" value="Transcriptional regulatory protein pf0864 domain like"/>
    <property type="match status" value="1"/>
</dbReference>
<comment type="function">
    <text evidence="2">Involved in the biosynthesis of a nickel-pincer cofactor ((SCS)Ni(II) pincer complex). Binds Ni(2+), and functions in nickel delivery to pyridinium-3,5-bisthiocarboxylic acid mononucleotide (P2TMN), to form the mature cofactor. Is thus probably required for the activation of nickel-pincer cofactor-dependent enzymes.</text>
</comment>
<sequence length="490" mass="51812">MTEAVDTESLEATLAAAVAEVSAQPEPHHHHVNADGEPVAPGRRIEPGQVWLNTPETPERSLWIDASEGVAGDMLLAALIDAGADAGSIATVLDRVAPGKLHLQTRAVKRGGMAALKVDVIADEPEPPVRHLAEIEEMLDHSGVPEKTRDWARAAFRRLAKAEARAHGDTVDSVHFHEVGALDSIGDIVGVCEALRTLNITSATSSVVAVGAGQIQTSHGTLAVPPPAVAELARGWQIEAGGGPEVGELCTPTGMTLIRTVCQAVEPLPSLLVESVGRGAGTRIRADRPGLVRVLIGTKGTASVVEAPVTDPAVQAVHLIEANVDDLDPRLWPAVYDRVLDAGAIDVWLTPIVMKKGRPGHTLSALSYQQHLDAVTDAFVTHTSTIGIRISAPGYRRVLQRIWRTIDLEGQPVRIKISGDGPGATIQQATAEFVDVERVARVLDQPQRIVLARAGVEAWSEGLYPGAPWPAPDLSEDAEGDASQGGEINE</sequence>
<reference evidence="4" key="1">
    <citation type="submission" date="2023-11" db="EMBL/GenBank/DDBJ databases">
        <title>Scrofimicrobium hongkongense sp. nov., isolated from a patient with peritonitis.</title>
        <authorList>
            <person name="Lao H.Y."/>
            <person name="Wong A.Y.P."/>
            <person name="Ng T.L."/>
            <person name="Wong R.Y.L."/>
            <person name="Yau M.C.Y."/>
            <person name="Lam J.Y.W."/>
            <person name="Siu G.K.H."/>
        </authorList>
    </citation>
    <scope>NUCLEOTIDE SEQUENCE</scope>
    <source>
        <strain evidence="4">R131</strain>
    </source>
</reference>
<evidence type="ECO:0000256" key="2">
    <source>
        <dbReference type="HAMAP-Rule" id="MF_01074"/>
    </source>
</evidence>
<feature type="region of interest" description="Disordered" evidence="3">
    <location>
        <begin position="20"/>
        <end position="45"/>
    </location>
</feature>
<feature type="region of interest" description="Disordered" evidence="3">
    <location>
        <begin position="467"/>
        <end position="490"/>
    </location>
</feature>
<dbReference type="InterPro" id="IPR002822">
    <property type="entry name" value="Ni_insertion"/>
</dbReference>
<dbReference type="EC" id="4.99.1.12" evidence="2"/>
<dbReference type="Pfam" id="PF01969">
    <property type="entry name" value="Ni_insertion"/>
    <property type="match status" value="1"/>
</dbReference>
<accession>A0AAU7V5F6</accession>
<dbReference type="KEGG" id="sapp:SAC06_06190"/>
<dbReference type="NCBIfam" id="TIGR00299">
    <property type="entry name" value="nickel pincer cofactor biosynthesis protein LarC"/>
    <property type="match status" value="1"/>
</dbReference>
<comment type="similarity">
    <text evidence="2">Belongs to the LarC family.</text>
</comment>
<dbReference type="RefSeq" id="WP_350257444.1">
    <property type="nucleotide sequence ID" value="NZ_CP138335.1"/>
</dbReference>
<dbReference type="GO" id="GO:0051604">
    <property type="term" value="P:protein maturation"/>
    <property type="evidence" value="ECO:0007669"/>
    <property type="project" value="UniProtKB-UniRule"/>
</dbReference>
<evidence type="ECO:0000256" key="1">
    <source>
        <dbReference type="ARBA" id="ARBA00022596"/>
    </source>
</evidence>
<dbReference type="PANTHER" id="PTHR36566">
    <property type="entry name" value="NICKEL INSERTION PROTEIN-RELATED"/>
    <property type="match status" value="1"/>
</dbReference>
<dbReference type="AlphaFoldDB" id="A0AAU7V5F6"/>
<organism evidence="4">
    <name type="scientific">Scrofimicrobium appendicitidis</name>
    <dbReference type="NCBI Taxonomy" id="3079930"/>
    <lineage>
        <taxon>Bacteria</taxon>
        <taxon>Bacillati</taxon>
        <taxon>Actinomycetota</taxon>
        <taxon>Actinomycetes</taxon>
        <taxon>Actinomycetales</taxon>
        <taxon>Actinomycetaceae</taxon>
        <taxon>Scrofimicrobium</taxon>
    </lineage>
</organism>
<dbReference type="GO" id="GO:0016151">
    <property type="term" value="F:nickel cation binding"/>
    <property type="evidence" value="ECO:0007669"/>
    <property type="project" value="UniProtKB-UniRule"/>
</dbReference>
<name>A0AAU7V5F6_9ACTO</name>